<gene>
    <name evidence="5" type="ORF">MUY34_02520</name>
</gene>
<accession>A0ABT0H532</accession>
<evidence type="ECO:0000256" key="1">
    <source>
        <dbReference type="ARBA" id="ARBA00023015"/>
    </source>
</evidence>
<evidence type="ECO:0000313" key="6">
    <source>
        <dbReference type="Proteomes" id="UP001203687"/>
    </source>
</evidence>
<feature type="domain" description="HTH araC/xylS-type" evidence="4">
    <location>
        <begin position="154"/>
        <end position="255"/>
    </location>
</feature>
<evidence type="ECO:0000256" key="2">
    <source>
        <dbReference type="ARBA" id="ARBA00023125"/>
    </source>
</evidence>
<dbReference type="PANTHER" id="PTHR46796:SF13">
    <property type="entry name" value="HTH-TYPE TRANSCRIPTIONAL ACTIVATOR RHAS"/>
    <property type="match status" value="1"/>
</dbReference>
<dbReference type="RefSeq" id="WP_248411794.1">
    <property type="nucleotide sequence ID" value="NZ_JALPQF010000002.1"/>
</dbReference>
<dbReference type="Proteomes" id="UP001203687">
    <property type="component" value="Unassembled WGS sequence"/>
</dbReference>
<dbReference type="InterPro" id="IPR050204">
    <property type="entry name" value="AraC_XylS_family_regulators"/>
</dbReference>
<dbReference type="InterPro" id="IPR018060">
    <property type="entry name" value="HTH_AraC"/>
</dbReference>
<dbReference type="InterPro" id="IPR046532">
    <property type="entry name" value="DUF6597"/>
</dbReference>
<dbReference type="PROSITE" id="PS01124">
    <property type="entry name" value="HTH_ARAC_FAMILY_2"/>
    <property type="match status" value="1"/>
</dbReference>
<keyword evidence="1" id="KW-0805">Transcription regulation</keyword>
<comment type="caution">
    <text evidence="5">The sequence shown here is derived from an EMBL/GenBank/DDBJ whole genome shotgun (WGS) entry which is preliminary data.</text>
</comment>
<evidence type="ECO:0000259" key="4">
    <source>
        <dbReference type="PROSITE" id="PS01124"/>
    </source>
</evidence>
<sequence length="266" mass="31614">MTLRYFENNVPDLIEEYYQLSFSENIIPFQSAILPLGFTHITHVFYGEQKAVLNKKEMPLKDTILSGQFFRSYQFHCLSESMSFGISFHPTALFKILNTNISKLDNTHLSLLEFHPTFYHKIKSIFDEFTTPDQFVKELNKFFSNLKLTTNKYTEIVDLVINLIIKNDGLINIQDILNHINISQKTLETQFKIIVGLTPGKYIRLYRFIKLMRKYESQEIAIKDLMYMFDYYDRSHFSKDFKLFMNETPKSYFKKDYPLIKAVFKN</sequence>
<dbReference type="EMBL" id="JALPQF010000002">
    <property type="protein sequence ID" value="MCK8479475.1"/>
    <property type="molecule type" value="Genomic_DNA"/>
</dbReference>
<evidence type="ECO:0000256" key="3">
    <source>
        <dbReference type="ARBA" id="ARBA00023163"/>
    </source>
</evidence>
<dbReference type="PANTHER" id="PTHR46796">
    <property type="entry name" value="HTH-TYPE TRANSCRIPTIONAL ACTIVATOR RHAS-RELATED"/>
    <property type="match status" value="1"/>
</dbReference>
<dbReference type="SMART" id="SM00342">
    <property type="entry name" value="HTH_ARAC"/>
    <property type="match status" value="1"/>
</dbReference>
<dbReference type="Pfam" id="PF20240">
    <property type="entry name" value="DUF6597"/>
    <property type="match status" value="1"/>
</dbReference>
<evidence type="ECO:0000313" key="5">
    <source>
        <dbReference type="EMBL" id="MCK8479475.1"/>
    </source>
</evidence>
<proteinExistence type="predicted"/>
<keyword evidence="2" id="KW-0238">DNA-binding</keyword>
<dbReference type="Gene3D" id="1.10.10.60">
    <property type="entry name" value="Homeodomain-like"/>
    <property type="match status" value="1"/>
</dbReference>
<keyword evidence="3" id="KW-0804">Transcription</keyword>
<dbReference type="Pfam" id="PF12833">
    <property type="entry name" value="HTH_18"/>
    <property type="match status" value="1"/>
</dbReference>
<protein>
    <submittedName>
        <fullName evidence="5">Helix-turn-helix domain-containing protein</fullName>
    </submittedName>
</protein>
<keyword evidence="6" id="KW-1185">Reference proteome</keyword>
<organism evidence="5 6">
    <name type="scientific">Psychroserpens algicola</name>
    <dbReference type="NCBI Taxonomy" id="1719034"/>
    <lineage>
        <taxon>Bacteria</taxon>
        <taxon>Pseudomonadati</taxon>
        <taxon>Bacteroidota</taxon>
        <taxon>Flavobacteriia</taxon>
        <taxon>Flavobacteriales</taxon>
        <taxon>Flavobacteriaceae</taxon>
        <taxon>Psychroserpens</taxon>
    </lineage>
</organism>
<name>A0ABT0H532_9FLAO</name>
<reference evidence="5" key="1">
    <citation type="submission" date="2022-04" db="EMBL/GenBank/DDBJ databases">
        <authorList>
            <person name="Ren T."/>
        </authorList>
    </citation>
    <scope>NUCLEOTIDE SEQUENCE</scope>
    <source>
        <strain evidence="5">F63249</strain>
    </source>
</reference>